<protein>
    <submittedName>
        <fullName evidence="1">Uncharacterized protein</fullName>
    </submittedName>
</protein>
<proteinExistence type="predicted"/>
<dbReference type="EMBL" id="SOPX01000003">
    <property type="protein sequence ID" value="TFB30273.1"/>
    <property type="molecule type" value="Genomic_DNA"/>
</dbReference>
<reference evidence="1 2" key="1">
    <citation type="submission" date="2019-03" db="EMBL/GenBank/DDBJ databases">
        <authorList>
            <person name="He R.-H."/>
        </authorList>
    </citation>
    <scope>NUCLEOTIDE SEQUENCE [LARGE SCALE GENOMIC DNA]</scope>
    <source>
        <strain evidence="1 2">DSM 19624</strain>
    </source>
</reference>
<dbReference type="Proteomes" id="UP000297429">
    <property type="component" value="Unassembled WGS sequence"/>
</dbReference>
<gene>
    <name evidence="1" type="ORF">E3V97_19080</name>
</gene>
<organism evidence="1 2">
    <name type="scientific">Pedobacter alluvionis</name>
    <dbReference type="NCBI Taxonomy" id="475253"/>
    <lineage>
        <taxon>Bacteria</taxon>
        <taxon>Pseudomonadati</taxon>
        <taxon>Bacteroidota</taxon>
        <taxon>Sphingobacteriia</taxon>
        <taxon>Sphingobacteriales</taxon>
        <taxon>Sphingobacteriaceae</taxon>
        <taxon>Pedobacter</taxon>
    </lineage>
</organism>
<dbReference type="RefSeq" id="WP_134380691.1">
    <property type="nucleotide sequence ID" value="NZ_RCCK01000012.1"/>
</dbReference>
<name>A0ABY2HQ27_9SPHI</name>
<evidence type="ECO:0000313" key="2">
    <source>
        <dbReference type="Proteomes" id="UP000297429"/>
    </source>
</evidence>
<accession>A0ABY2HQ27</accession>
<sequence>MNIDLRVKLFVGIPTPVRYVLKRKVAKVNKGILNPSYNQNQLVHHHPVFIASGIATASSCKGDTGESPALWDAIGEMLFFVRH</sequence>
<keyword evidence="2" id="KW-1185">Reference proteome</keyword>
<comment type="caution">
    <text evidence="1">The sequence shown here is derived from an EMBL/GenBank/DDBJ whole genome shotgun (WGS) entry which is preliminary data.</text>
</comment>
<evidence type="ECO:0000313" key="1">
    <source>
        <dbReference type="EMBL" id="TFB30273.1"/>
    </source>
</evidence>